<dbReference type="InterPro" id="IPR003594">
    <property type="entry name" value="HATPase_dom"/>
</dbReference>
<dbReference type="InterPro" id="IPR031621">
    <property type="entry name" value="HisKA_7TM"/>
</dbReference>
<keyword evidence="8" id="KW-1133">Transmembrane helix</keyword>
<dbReference type="SUPFAM" id="SSF55785">
    <property type="entry name" value="PYP-like sensor domain (PAS domain)"/>
    <property type="match status" value="1"/>
</dbReference>
<evidence type="ECO:0000259" key="9">
    <source>
        <dbReference type="PROSITE" id="PS50109"/>
    </source>
</evidence>
<keyword evidence="5 11" id="KW-0418">Kinase</keyword>
<dbReference type="InterPro" id="IPR050736">
    <property type="entry name" value="Sensor_HK_Regulatory"/>
</dbReference>
<dbReference type="Pfam" id="PF08448">
    <property type="entry name" value="PAS_4"/>
    <property type="match status" value="1"/>
</dbReference>
<organism evidence="11 12">
    <name type="scientific">Natronoarchaeum philippinense</name>
    <dbReference type="NCBI Taxonomy" id="558529"/>
    <lineage>
        <taxon>Archaea</taxon>
        <taxon>Methanobacteriati</taxon>
        <taxon>Methanobacteriota</taxon>
        <taxon>Stenosarchaea group</taxon>
        <taxon>Halobacteria</taxon>
        <taxon>Halobacteriales</taxon>
        <taxon>Natronoarchaeaceae</taxon>
    </lineage>
</organism>
<dbReference type="SUPFAM" id="SSF55874">
    <property type="entry name" value="ATPase domain of HSP90 chaperone/DNA topoisomerase II/histidine kinase"/>
    <property type="match status" value="1"/>
</dbReference>
<keyword evidence="8" id="KW-0472">Membrane</keyword>
<feature type="domain" description="PAC" evidence="10">
    <location>
        <begin position="296"/>
        <end position="347"/>
    </location>
</feature>
<reference evidence="11 12" key="1">
    <citation type="submission" date="2017-09" db="EMBL/GenBank/DDBJ databases">
        <authorList>
            <person name="Ehlers B."/>
            <person name="Leendertz F.H."/>
        </authorList>
    </citation>
    <scope>NUCLEOTIDE SEQUENCE [LARGE SCALE GENOMIC DNA]</scope>
    <source>
        <strain evidence="11 12">DSM 27208</strain>
    </source>
</reference>
<dbReference type="CDD" id="cd00130">
    <property type="entry name" value="PAS"/>
    <property type="match status" value="1"/>
</dbReference>
<evidence type="ECO:0000313" key="11">
    <source>
        <dbReference type="EMBL" id="SNZ05651.1"/>
    </source>
</evidence>
<dbReference type="OrthoDB" id="8127at2157"/>
<dbReference type="PANTHER" id="PTHR43711:SF1">
    <property type="entry name" value="HISTIDINE KINASE 1"/>
    <property type="match status" value="1"/>
</dbReference>
<keyword evidence="8" id="KW-0812">Transmembrane</keyword>
<dbReference type="Pfam" id="PF16927">
    <property type="entry name" value="HisKA_7TM"/>
    <property type="match status" value="1"/>
</dbReference>
<evidence type="ECO:0000259" key="10">
    <source>
        <dbReference type="PROSITE" id="PS50113"/>
    </source>
</evidence>
<dbReference type="CDD" id="cd00075">
    <property type="entry name" value="HATPase"/>
    <property type="match status" value="1"/>
</dbReference>
<feature type="region of interest" description="Disordered" evidence="7">
    <location>
        <begin position="537"/>
        <end position="559"/>
    </location>
</feature>
<dbReference type="InterPro" id="IPR036097">
    <property type="entry name" value="HisK_dim/P_sf"/>
</dbReference>
<dbReference type="GO" id="GO:0000155">
    <property type="term" value="F:phosphorelay sensor kinase activity"/>
    <property type="evidence" value="ECO:0007669"/>
    <property type="project" value="InterPro"/>
</dbReference>
<dbReference type="PROSITE" id="PS50113">
    <property type="entry name" value="PAC"/>
    <property type="match status" value="1"/>
</dbReference>
<dbReference type="PROSITE" id="PS50109">
    <property type="entry name" value="HIS_KIN"/>
    <property type="match status" value="1"/>
</dbReference>
<evidence type="ECO:0000256" key="7">
    <source>
        <dbReference type="SAM" id="MobiDB-lite"/>
    </source>
</evidence>
<evidence type="ECO:0000256" key="6">
    <source>
        <dbReference type="ARBA" id="ARBA00023012"/>
    </source>
</evidence>
<dbReference type="InterPro" id="IPR035965">
    <property type="entry name" value="PAS-like_dom_sf"/>
</dbReference>
<evidence type="ECO:0000256" key="1">
    <source>
        <dbReference type="ARBA" id="ARBA00000085"/>
    </source>
</evidence>
<feature type="region of interest" description="Disordered" evidence="7">
    <location>
        <begin position="468"/>
        <end position="515"/>
    </location>
</feature>
<dbReference type="PANTHER" id="PTHR43711">
    <property type="entry name" value="TWO-COMPONENT HISTIDINE KINASE"/>
    <property type="match status" value="1"/>
</dbReference>
<dbReference type="SMART" id="SM00387">
    <property type="entry name" value="HATPase_c"/>
    <property type="match status" value="1"/>
</dbReference>
<name>A0A285NDD1_NATPI</name>
<feature type="transmembrane region" description="Helical" evidence="8">
    <location>
        <begin position="149"/>
        <end position="167"/>
    </location>
</feature>
<evidence type="ECO:0000256" key="3">
    <source>
        <dbReference type="ARBA" id="ARBA00022553"/>
    </source>
</evidence>
<dbReference type="InterPro" id="IPR000700">
    <property type="entry name" value="PAS-assoc_C"/>
</dbReference>
<dbReference type="CDD" id="cd00082">
    <property type="entry name" value="HisKA"/>
    <property type="match status" value="1"/>
</dbReference>
<accession>A0A285NDD1</accession>
<dbReference type="InterPro" id="IPR013656">
    <property type="entry name" value="PAS_4"/>
</dbReference>
<keyword evidence="3" id="KW-0597">Phosphoprotein</keyword>
<evidence type="ECO:0000313" key="12">
    <source>
        <dbReference type="Proteomes" id="UP000219453"/>
    </source>
</evidence>
<keyword evidence="6" id="KW-0902">Two-component regulatory system</keyword>
<dbReference type="PRINTS" id="PR00344">
    <property type="entry name" value="BCTRLSENSOR"/>
</dbReference>
<keyword evidence="12" id="KW-1185">Reference proteome</keyword>
<dbReference type="Gene3D" id="3.30.565.10">
    <property type="entry name" value="Histidine kinase-like ATPase, C-terminal domain"/>
    <property type="match status" value="1"/>
</dbReference>
<dbReference type="Pfam" id="PF02518">
    <property type="entry name" value="HATPase_c"/>
    <property type="match status" value="1"/>
</dbReference>
<dbReference type="RefSeq" id="WP_097007888.1">
    <property type="nucleotide sequence ID" value="NZ_OBEJ01000001.1"/>
</dbReference>
<sequence length="603" mass="64649">MVLTAIYAWVVAPAAALMLTIAVLAARRRPTPGATALAGLAFGPAIWSLTTLVQVLAGYELSVIAAKAAYVGITLTVLSWFVLAAEYTGRERYVSRPVLAALCIEPLLVNVLVWTNENHHLIWHSTIRDAGSVYGFEVVYGIGFWGHALYSYLLLIAGTVMMLEQLYRSESLYRGQSTAMLVSVLVPWAGNALWLSGTTGLDWTPLGFGVAAGAVYWAMASYEFMDLSPVARDTVVDRIPSGVVVIDPEGRITDANDEMECLLDDGVDDLVGTPATDAFADWPRLSDELAARTDDIDGARHLERSRNGQHFDITIEPFADDRGRRAGRIVLVHDVTEQKRREQELQRQNEQLDRFASVLSHDLRNPLNVADGYLDLLEETGDPDHAEQVRSAHERMDELIEDVRTLVAHGQTISDPERLDLTTVAEDAAGNVDTRGADLQIGTLGTVSGDRNRLTQAFENLFRNAVEHGSTNPASATPHGDARAQPASAADASVAQTGDTDSPAGDADVSDDAPNTTVTIRVGTLDAGAGQDGFFVADDGPGIPADARSDVFESGHTTNDDGTGLGLAIVQNAIEAHGWAVEATESDAGGARFEVTGVSFLDS</sequence>
<feature type="compositionally biased region" description="Low complexity" evidence="7">
    <location>
        <begin position="483"/>
        <end position="496"/>
    </location>
</feature>
<dbReference type="InterPro" id="IPR000014">
    <property type="entry name" value="PAS"/>
</dbReference>
<dbReference type="InterPro" id="IPR005467">
    <property type="entry name" value="His_kinase_dom"/>
</dbReference>
<dbReference type="EMBL" id="OBEJ01000001">
    <property type="protein sequence ID" value="SNZ05651.1"/>
    <property type="molecule type" value="Genomic_DNA"/>
</dbReference>
<dbReference type="InterPro" id="IPR036890">
    <property type="entry name" value="HATPase_C_sf"/>
</dbReference>
<comment type="catalytic activity">
    <reaction evidence="1">
        <text>ATP + protein L-histidine = ADP + protein N-phospho-L-histidine.</text>
        <dbReference type="EC" id="2.7.13.3"/>
    </reaction>
</comment>
<dbReference type="AlphaFoldDB" id="A0A285NDD1"/>
<feature type="transmembrane region" description="Helical" evidence="8">
    <location>
        <begin position="63"/>
        <end position="85"/>
    </location>
</feature>
<dbReference type="Proteomes" id="UP000219453">
    <property type="component" value="Unassembled WGS sequence"/>
</dbReference>
<feature type="transmembrane region" description="Helical" evidence="8">
    <location>
        <begin position="6"/>
        <end position="25"/>
    </location>
</feature>
<protein>
    <recommendedName>
        <fullName evidence="2">histidine kinase</fullName>
        <ecNumber evidence="2">2.7.13.3</ecNumber>
    </recommendedName>
</protein>
<evidence type="ECO:0000256" key="4">
    <source>
        <dbReference type="ARBA" id="ARBA00022679"/>
    </source>
</evidence>
<keyword evidence="4" id="KW-0808">Transferase</keyword>
<dbReference type="SMART" id="SM00388">
    <property type="entry name" value="HisKA"/>
    <property type="match status" value="1"/>
</dbReference>
<dbReference type="NCBIfam" id="TIGR00229">
    <property type="entry name" value="sensory_box"/>
    <property type="match status" value="1"/>
</dbReference>
<evidence type="ECO:0000256" key="8">
    <source>
        <dbReference type="SAM" id="Phobius"/>
    </source>
</evidence>
<proteinExistence type="predicted"/>
<evidence type="ECO:0000256" key="2">
    <source>
        <dbReference type="ARBA" id="ARBA00012438"/>
    </source>
</evidence>
<dbReference type="InterPro" id="IPR004358">
    <property type="entry name" value="Sig_transdc_His_kin-like_C"/>
</dbReference>
<dbReference type="Gene3D" id="1.10.287.130">
    <property type="match status" value="1"/>
</dbReference>
<gene>
    <name evidence="11" type="ORF">SAMN06269185_0914</name>
</gene>
<dbReference type="SUPFAM" id="SSF47384">
    <property type="entry name" value="Homodimeric domain of signal transducing histidine kinase"/>
    <property type="match status" value="1"/>
</dbReference>
<dbReference type="EC" id="2.7.13.3" evidence="2"/>
<dbReference type="InterPro" id="IPR003661">
    <property type="entry name" value="HisK_dim/P_dom"/>
</dbReference>
<dbReference type="Gene3D" id="3.30.450.20">
    <property type="entry name" value="PAS domain"/>
    <property type="match status" value="1"/>
</dbReference>
<dbReference type="Pfam" id="PF00512">
    <property type="entry name" value="HisKA"/>
    <property type="match status" value="1"/>
</dbReference>
<evidence type="ECO:0000256" key="5">
    <source>
        <dbReference type="ARBA" id="ARBA00022777"/>
    </source>
</evidence>
<feature type="domain" description="Histidine kinase" evidence="9">
    <location>
        <begin position="358"/>
        <end position="596"/>
    </location>
</feature>
<feature type="transmembrane region" description="Helical" evidence="8">
    <location>
        <begin position="37"/>
        <end position="57"/>
    </location>
</feature>